<keyword evidence="1" id="KW-1133">Transmembrane helix</keyword>
<dbReference type="AlphaFoldDB" id="A0A239IH11"/>
<protein>
    <recommendedName>
        <fullName evidence="2">DUF6286 domain-containing protein</fullName>
    </recommendedName>
</protein>
<evidence type="ECO:0000256" key="1">
    <source>
        <dbReference type="SAM" id="Phobius"/>
    </source>
</evidence>
<keyword evidence="4" id="KW-1185">Reference proteome</keyword>
<accession>A0A239IH11</accession>
<evidence type="ECO:0000313" key="3">
    <source>
        <dbReference type="EMBL" id="SNS92293.1"/>
    </source>
</evidence>
<organism evidence="3 4">
    <name type="scientific">Actinomadura meyerae</name>
    <dbReference type="NCBI Taxonomy" id="240840"/>
    <lineage>
        <taxon>Bacteria</taxon>
        <taxon>Bacillati</taxon>
        <taxon>Actinomycetota</taxon>
        <taxon>Actinomycetes</taxon>
        <taxon>Streptosporangiales</taxon>
        <taxon>Thermomonosporaceae</taxon>
        <taxon>Actinomadura</taxon>
    </lineage>
</organism>
<dbReference type="EMBL" id="FZOR01000012">
    <property type="protein sequence ID" value="SNS92293.1"/>
    <property type="molecule type" value="Genomic_DNA"/>
</dbReference>
<evidence type="ECO:0000313" key="4">
    <source>
        <dbReference type="Proteomes" id="UP000198318"/>
    </source>
</evidence>
<dbReference type="Pfam" id="PF19803">
    <property type="entry name" value="DUF6286"/>
    <property type="match status" value="1"/>
</dbReference>
<dbReference type="InterPro" id="IPR046253">
    <property type="entry name" value="DUF6286"/>
</dbReference>
<name>A0A239IH11_9ACTN</name>
<dbReference type="RefSeq" id="WP_143227989.1">
    <property type="nucleotide sequence ID" value="NZ_FZOR01000012.1"/>
</dbReference>
<keyword evidence="1" id="KW-0472">Membrane</keyword>
<proteinExistence type="predicted"/>
<reference evidence="3 4" key="1">
    <citation type="submission" date="2017-06" db="EMBL/GenBank/DDBJ databases">
        <authorList>
            <person name="Kim H.J."/>
            <person name="Triplett B.A."/>
        </authorList>
    </citation>
    <scope>NUCLEOTIDE SEQUENCE [LARGE SCALE GENOMIC DNA]</scope>
    <source>
        <strain evidence="3 4">DSM 44715</strain>
    </source>
</reference>
<gene>
    <name evidence="3" type="ORF">SAMN05443665_1012106</name>
</gene>
<keyword evidence="1" id="KW-0812">Transmembrane</keyword>
<feature type="domain" description="DUF6286" evidence="2">
    <location>
        <begin position="95"/>
        <end position="200"/>
    </location>
</feature>
<dbReference type="OrthoDB" id="3478201at2"/>
<sequence>MAEALVKDVIDEARDRRGAHRLAVREFRPRRALAGALAALLLTVGGGVAAIELLAAALGSTVHPVPGVAALADALHGRTWDDPDVLAAAGAVAVLGAAFLAAALPGRLRGIPLDGTDPRQAGLIGRAAVRRAVEEGVLEVPGIERARVRGLGIVRRGLVVRAATHYRNPANLPELVRAAAEERLDRIEPMHRPPVDVRLRWRKD</sequence>
<evidence type="ECO:0000259" key="2">
    <source>
        <dbReference type="Pfam" id="PF19803"/>
    </source>
</evidence>
<feature type="transmembrane region" description="Helical" evidence="1">
    <location>
        <begin position="85"/>
        <end position="104"/>
    </location>
</feature>
<dbReference type="Proteomes" id="UP000198318">
    <property type="component" value="Unassembled WGS sequence"/>
</dbReference>
<feature type="transmembrane region" description="Helical" evidence="1">
    <location>
        <begin position="32"/>
        <end position="58"/>
    </location>
</feature>